<dbReference type="Proteomes" id="UP000814033">
    <property type="component" value="Unassembled WGS sequence"/>
</dbReference>
<keyword evidence="2" id="KW-1185">Reference proteome</keyword>
<organism evidence="1 2">
    <name type="scientific">Auriscalpium vulgare</name>
    <dbReference type="NCBI Taxonomy" id="40419"/>
    <lineage>
        <taxon>Eukaryota</taxon>
        <taxon>Fungi</taxon>
        <taxon>Dikarya</taxon>
        <taxon>Basidiomycota</taxon>
        <taxon>Agaricomycotina</taxon>
        <taxon>Agaricomycetes</taxon>
        <taxon>Russulales</taxon>
        <taxon>Auriscalpiaceae</taxon>
        <taxon>Auriscalpium</taxon>
    </lineage>
</organism>
<accession>A0ACB8RNJ9</accession>
<name>A0ACB8RNJ9_9AGAM</name>
<reference evidence="1" key="2">
    <citation type="journal article" date="2022" name="New Phytol.">
        <title>Evolutionary transition to the ectomycorrhizal habit in the genomes of a hyperdiverse lineage of mushroom-forming fungi.</title>
        <authorList>
            <person name="Looney B."/>
            <person name="Miyauchi S."/>
            <person name="Morin E."/>
            <person name="Drula E."/>
            <person name="Courty P.E."/>
            <person name="Kohler A."/>
            <person name="Kuo A."/>
            <person name="LaButti K."/>
            <person name="Pangilinan J."/>
            <person name="Lipzen A."/>
            <person name="Riley R."/>
            <person name="Andreopoulos W."/>
            <person name="He G."/>
            <person name="Johnson J."/>
            <person name="Nolan M."/>
            <person name="Tritt A."/>
            <person name="Barry K.W."/>
            <person name="Grigoriev I.V."/>
            <person name="Nagy L.G."/>
            <person name="Hibbett D."/>
            <person name="Henrissat B."/>
            <person name="Matheny P.B."/>
            <person name="Labbe J."/>
            <person name="Martin F.M."/>
        </authorList>
    </citation>
    <scope>NUCLEOTIDE SEQUENCE</scope>
    <source>
        <strain evidence="1">FP105234-sp</strain>
    </source>
</reference>
<evidence type="ECO:0000313" key="2">
    <source>
        <dbReference type="Proteomes" id="UP000814033"/>
    </source>
</evidence>
<gene>
    <name evidence="1" type="ORF">FA95DRAFT_1596938</name>
</gene>
<proteinExistence type="predicted"/>
<evidence type="ECO:0000313" key="1">
    <source>
        <dbReference type="EMBL" id="KAI0045195.1"/>
    </source>
</evidence>
<comment type="caution">
    <text evidence="1">The sequence shown here is derived from an EMBL/GenBank/DDBJ whole genome shotgun (WGS) entry which is preliminary data.</text>
</comment>
<protein>
    <submittedName>
        <fullName evidence="1">Uncharacterized protein</fullName>
    </submittedName>
</protein>
<sequence>MADRIAKSHSNISQRARSRLSLERKPVFKSVLANPFAAQWPSLPQDLQSSILTQMLSLFVGVAAFHGLREEAHVRKRHLKRKLELEAKANKPLAELTTVGGLETPAALEASPSHAKNLGLLPALPLSPPSILRYIALGINEVSKRLENQARRTASTLVDVTADDLRQPPPIKYVFVCQEDVNPAALIRHIPQLVATCNSAPAQPDQSDAPYPPVKIVPLSRGAEATLATALGLRRVAVMAVADGLPGLVDVEPLLNRVPLLPTISMPGTYMEPTHIKQLRTTAPKDMKAAKELRAAGKAAAKGRKKLKRAGLQGSSGV</sequence>
<reference evidence="1" key="1">
    <citation type="submission" date="2021-02" db="EMBL/GenBank/DDBJ databases">
        <authorList>
            <consortium name="DOE Joint Genome Institute"/>
            <person name="Ahrendt S."/>
            <person name="Looney B.P."/>
            <person name="Miyauchi S."/>
            <person name="Morin E."/>
            <person name="Drula E."/>
            <person name="Courty P.E."/>
            <person name="Chicoki N."/>
            <person name="Fauchery L."/>
            <person name="Kohler A."/>
            <person name="Kuo A."/>
            <person name="Labutti K."/>
            <person name="Pangilinan J."/>
            <person name="Lipzen A."/>
            <person name="Riley R."/>
            <person name="Andreopoulos W."/>
            <person name="He G."/>
            <person name="Johnson J."/>
            <person name="Barry K.W."/>
            <person name="Grigoriev I.V."/>
            <person name="Nagy L."/>
            <person name="Hibbett D."/>
            <person name="Henrissat B."/>
            <person name="Matheny P.B."/>
            <person name="Labbe J."/>
            <person name="Martin F."/>
        </authorList>
    </citation>
    <scope>NUCLEOTIDE SEQUENCE</scope>
    <source>
        <strain evidence="1">FP105234-sp</strain>
    </source>
</reference>
<dbReference type="EMBL" id="MU275958">
    <property type="protein sequence ID" value="KAI0045195.1"/>
    <property type="molecule type" value="Genomic_DNA"/>
</dbReference>